<proteinExistence type="predicted"/>
<keyword evidence="3" id="KW-1185">Reference proteome</keyword>
<comment type="caution">
    <text evidence="2">The sequence shown here is derived from an EMBL/GenBank/DDBJ whole genome shotgun (WGS) entry which is preliminary data.</text>
</comment>
<evidence type="ECO:0000256" key="1">
    <source>
        <dbReference type="SAM" id="SignalP"/>
    </source>
</evidence>
<dbReference type="EMBL" id="SCEB01215768">
    <property type="protein sequence ID" value="RXM27811.1"/>
    <property type="molecule type" value="Genomic_DNA"/>
</dbReference>
<name>A0A444TY15_ACIRT</name>
<feature type="chain" id="PRO_5019392541" evidence="1">
    <location>
        <begin position="22"/>
        <end position="104"/>
    </location>
</feature>
<evidence type="ECO:0000313" key="3">
    <source>
        <dbReference type="Proteomes" id="UP000289886"/>
    </source>
</evidence>
<dbReference type="PANTHER" id="PTHR47620:SF1">
    <property type="entry name" value="GENE, 34066-RELATED"/>
    <property type="match status" value="1"/>
</dbReference>
<feature type="signal peptide" evidence="1">
    <location>
        <begin position="1"/>
        <end position="21"/>
    </location>
</feature>
<evidence type="ECO:0000313" key="2">
    <source>
        <dbReference type="EMBL" id="RXM27811.1"/>
    </source>
</evidence>
<reference evidence="2 3" key="1">
    <citation type="submission" date="2019-01" db="EMBL/GenBank/DDBJ databases">
        <title>Draft Genome and Complete Hox-Cluster Characterization of the Sterlet Sturgeon (Acipenser ruthenus).</title>
        <authorList>
            <person name="Wei Q."/>
        </authorList>
    </citation>
    <scope>NUCLEOTIDE SEQUENCE [LARGE SCALE GENOMIC DNA]</scope>
    <source>
        <strain evidence="2">WHYD16114868_AA</strain>
        <tissue evidence="2">Blood</tissue>
    </source>
</reference>
<dbReference type="Pfam" id="PF15846">
    <property type="entry name" value="DUF4720"/>
    <property type="match status" value="1"/>
</dbReference>
<keyword evidence="1" id="KW-0732">Signal</keyword>
<sequence>MHSQQVLTLCVAVSLMVLVQAGPLGSEEKWKSLEIPRNRDLFFQTLQAYFNRRGVNMAKVSQPLPIDNLQPLDTLPPLYAVDPLSSAFSEYERQKNSFAAFLRG</sequence>
<protein>
    <submittedName>
        <fullName evidence="2">Uncharacterized protein</fullName>
    </submittedName>
</protein>
<dbReference type="Proteomes" id="UP000289886">
    <property type="component" value="Unassembled WGS sequence"/>
</dbReference>
<accession>A0A444TY15</accession>
<gene>
    <name evidence="2" type="ORF">EOD39_2863</name>
</gene>
<organism evidence="2 3">
    <name type="scientific">Acipenser ruthenus</name>
    <name type="common">Sterlet sturgeon</name>
    <dbReference type="NCBI Taxonomy" id="7906"/>
    <lineage>
        <taxon>Eukaryota</taxon>
        <taxon>Metazoa</taxon>
        <taxon>Chordata</taxon>
        <taxon>Craniata</taxon>
        <taxon>Vertebrata</taxon>
        <taxon>Euteleostomi</taxon>
        <taxon>Actinopterygii</taxon>
        <taxon>Chondrostei</taxon>
        <taxon>Acipenseriformes</taxon>
        <taxon>Acipenseridae</taxon>
        <taxon>Acipenser</taxon>
    </lineage>
</organism>
<dbReference type="InterPro" id="IPR031699">
    <property type="entry name" value="DUF4720"/>
</dbReference>
<dbReference type="AlphaFoldDB" id="A0A444TY15"/>
<dbReference type="PANTHER" id="PTHR47620">
    <property type="entry name" value="CHROMOSOME 2 OPEN READING FRAME 66"/>
    <property type="match status" value="1"/>
</dbReference>